<reference evidence="9 10" key="1">
    <citation type="submission" date="2018-03" db="EMBL/GenBank/DDBJ databases">
        <authorList>
            <person name="Guldener U."/>
        </authorList>
    </citation>
    <scope>NUCLEOTIDE SEQUENCE [LARGE SCALE GENOMIC DNA]</scope>
    <source>
        <strain evidence="9 10">NBRC100155</strain>
    </source>
</reference>
<dbReference type="GO" id="GO:0005634">
    <property type="term" value="C:nucleus"/>
    <property type="evidence" value="ECO:0007669"/>
    <property type="project" value="UniProtKB-SubCell"/>
</dbReference>
<protein>
    <submittedName>
        <fullName evidence="9">Related to NAB2 - nuclear polyadenylated RNA-binding protein required for nuclear mRNA export</fullName>
    </submittedName>
</protein>
<dbReference type="PANTHER" id="PTHR14738">
    <property type="entry name" value="ZINC FINGER CCCH DOMAIN-CONTAINING PROTEIN 14"/>
    <property type="match status" value="1"/>
</dbReference>
<evidence type="ECO:0000256" key="6">
    <source>
        <dbReference type="ARBA" id="ARBA00022833"/>
    </source>
</evidence>
<dbReference type="Gene3D" id="4.10.1000.40">
    <property type="match status" value="1"/>
</dbReference>
<evidence type="ECO:0000256" key="2">
    <source>
        <dbReference type="ARBA" id="ARBA00008423"/>
    </source>
</evidence>
<dbReference type="Proteomes" id="UP000324022">
    <property type="component" value="Unassembled WGS sequence"/>
</dbReference>
<keyword evidence="10" id="KW-1185">Reference proteome</keyword>
<dbReference type="EMBL" id="OOIN01000029">
    <property type="protein sequence ID" value="SPO29728.1"/>
    <property type="molecule type" value="Genomic_DNA"/>
</dbReference>
<dbReference type="Gene3D" id="1.10.340.40">
    <property type="entry name" value="Nuclear abundant poly(A) RNA-bind protein 2, N-terminal domain"/>
    <property type="match status" value="1"/>
</dbReference>
<dbReference type="GO" id="GO:0043488">
    <property type="term" value="P:regulation of mRNA stability"/>
    <property type="evidence" value="ECO:0007669"/>
    <property type="project" value="InterPro"/>
</dbReference>
<dbReference type="InterPro" id="IPR043094">
    <property type="entry name" value="Nab2/ZC3H14_N_sf"/>
</dbReference>
<evidence type="ECO:0000256" key="5">
    <source>
        <dbReference type="ARBA" id="ARBA00022771"/>
    </source>
</evidence>
<feature type="region of interest" description="Disordered" evidence="8">
    <location>
        <begin position="92"/>
        <end position="185"/>
    </location>
</feature>
<dbReference type="PANTHER" id="PTHR14738:SF29">
    <property type="entry name" value="ZINC FINGER CCCH DOMAIN-CONTAINING PROTEIN 14"/>
    <property type="match status" value="1"/>
</dbReference>
<keyword evidence="4" id="KW-0677">Repeat</keyword>
<dbReference type="GO" id="GO:0005737">
    <property type="term" value="C:cytoplasm"/>
    <property type="evidence" value="ECO:0007669"/>
    <property type="project" value="TreeGrafter"/>
</dbReference>
<dbReference type="GO" id="GO:0008270">
    <property type="term" value="F:zinc ion binding"/>
    <property type="evidence" value="ECO:0007669"/>
    <property type="project" value="UniProtKB-KW"/>
</dbReference>
<keyword evidence="3" id="KW-0479">Metal-binding</keyword>
<comment type="subcellular location">
    <subcellularLocation>
        <location evidence="1">Nucleus</location>
    </subcellularLocation>
</comment>
<accession>A0A5C3EGS1</accession>
<dbReference type="AlphaFoldDB" id="A0A5C3EGS1"/>
<gene>
    <name evidence="9" type="ORF">UTRI_05550</name>
</gene>
<evidence type="ECO:0000256" key="3">
    <source>
        <dbReference type="ARBA" id="ARBA00022723"/>
    </source>
</evidence>
<comment type="similarity">
    <text evidence="2">Belongs to the ZC3H14 family.</text>
</comment>
<feature type="compositionally biased region" description="Polar residues" evidence="8">
    <location>
        <begin position="303"/>
        <end position="317"/>
    </location>
</feature>
<dbReference type="Gene3D" id="4.10.1000.30">
    <property type="match status" value="1"/>
</dbReference>
<organism evidence="9 10">
    <name type="scientific">Ustilago trichophora</name>
    <dbReference type="NCBI Taxonomy" id="86804"/>
    <lineage>
        <taxon>Eukaryota</taxon>
        <taxon>Fungi</taxon>
        <taxon>Dikarya</taxon>
        <taxon>Basidiomycota</taxon>
        <taxon>Ustilaginomycotina</taxon>
        <taxon>Ustilaginomycetes</taxon>
        <taxon>Ustilaginales</taxon>
        <taxon>Ustilaginaceae</taxon>
        <taxon>Ustilago</taxon>
    </lineage>
</organism>
<evidence type="ECO:0000256" key="8">
    <source>
        <dbReference type="SAM" id="MobiDB-lite"/>
    </source>
</evidence>
<feature type="region of interest" description="Disordered" evidence="8">
    <location>
        <begin position="558"/>
        <end position="587"/>
    </location>
</feature>
<evidence type="ECO:0000313" key="10">
    <source>
        <dbReference type="Proteomes" id="UP000324022"/>
    </source>
</evidence>
<evidence type="ECO:0000256" key="1">
    <source>
        <dbReference type="ARBA" id="ARBA00004123"/>
    </source>
</evidence>
<proteinExistence type="inferred from homology"/>
<sequence>MSSFRNIDVKSSHIQELQHSIQLELANHEYSSPDDPVMAEYIVVMLANQKTADQITAEMKDLIGSEYDAAFTEWIWKTTQSCLDRHAASSTFAQPGSSASAAAPSSPTPTNGNAREFAARTTSNTRQRRSRSPQASAPNARSRDQRRSRSPSSTNARRGNEARRPRSRSPPVWGRGAPRPRDYSSYEAFLESTKVRKDEPFDGEAFWRQKAEERRRNPPPPVIRHGPRHIFQAAYGRALRNGSGPTAANAERELFPTSNEDDNQPPPSYSEQTGVSIFGRAGIPDPRAPAFVPSSAAPPEPETTQAGPGSAASTSIFSRIDPMVPNNPAPAPAPETTTPTAHSSNFPTAPTETSICRWNVGCTNPMCPYSHASPANAGPGGDPNALVLSQQNCRFGARCTNKDCTRSHVSPAVAKIQARSAAPVSFTPSASTSTSAILPASASAAAPAAAATLSMDTALPNQTGSRPCRFGAACTRADCFFSHPPSRTLTTSTSSNTPCRFGLGCTRPNCFFSHPPGQRASATTTATTTAGARGGTAERLHVFATAAAPDEEMEVIIPGSHSNNNGGVERDGSDTVRSSSASVIAAV</sequence>
<keyword evidence="6" id="KW-0862">Zinc</keyword>
<evidence type="ECO:0000313" key="9">
    <source>
        <dbReference type="EMBL" id="SPO29728.1"/>
    </source>
</evidence>
<evidence type="ECO:0000256" key="7">
    <source>
        <dbReference type="ARBA" id="ARBA00023242"/>
    </source>
</evidence>
<keyword evidence="5" id="KW-0863">Zinc-finger</keyword>
<evidence type="ECO:0000256" key="4">
    <source>
        <dbReference type="ARBA" id="ARBA00022737"/>
    </source>
</evidence>
<dbReference type="InterPro" id="IPR040366">
    <property type="entry name" value="Nab2/ZC3H14"/>
</dbReference>
<feature type="region of interest" description="Disordered" evidence="8">
    <location>
        <begin position="208"/>
        <end position="228"/>
    </location>
</feature>
<feature type="compositionally biased region" description="Low complexity" evidence="8">
    <location>
        <begin position="576"/>
        <end position="587"/>
    </location>
</feature>
<dbReference type="GO" id="GO:0008143">
    <property type="term" value="F:poly(A) binding"/>
    <property type="evidence" value="ECO:0007669"/>
    <property type="project" value="InterPro"/>
</dbReference>
<dbReference type="OrthoDB" id="438553at2759"/>
<feature type="region of interest" description="Disordered" evidence="8">
    <location>
        <begin position="287"/>
        <end position="348"/>
    </location>
</feature>
<feature type="compositionally biased region" description="Low complexity" evidence="8">
    <location>
        <begin position="97"/>
        <end position="110"/>
    </location>
</feature>
<keyword evidence="7" id="KW-0539">Nucleus</keyword>
<dbReference type="Pfam" id="PF14608">
    <property type="entry name" value="zf-CCCH_2"/>
    <property type="match status" value="4"/>
</dbReference>
<name>A0A5C3EGS1_9BASI</name>